<feature type="domain" description="Palmitoyltransferase DHHC" evidence="12">
    <location>
        <begin position="214"/>
        <end position="333"/>
    </location>
</feature>
<evidence type="ECO:0000256" key="6">
    <source>
        <dbReference type="ARBA" id="ARBA00023136"/>
    </source>
</evidence>
<evidence type="ECO:0000313" key="14">
    <source>
        <dbReference type="EMBL" id="CAE0256538.1"/>
    </source>
</evidence>
<evidence type="ECO:0000256" key="1">
    <source>
        <dbReference type="ARBA" id="ARBA00004127"/>
    </source>
</evidence>
<keyword evidence="5 10" id="KW-1133">Transmembrane helix</keyword>
<keyword evidence="6 10" id="KW-0472">Membrane</keyword>
<feature type="compositionally biased region" description="Basic and acidic residues" evidence="11">
    <location>
        <begin position="75"/>
        <end position="92"/>
    </location>
</feature>
<dbReference type="PANTHER" id="PTHR22883:SF301">
    <property type="entry name" value="PALMITOYLTRANSFERASE ZDHHC12"/>
    <property type="match status" value="1"/>
</dbReference>
<evidence type="ECO:0000256" key="11">
    <source>
        <dbReference type="SAM" id="MobiDB-lite"/>
    </source>
</evidence>
<evidence type="ECO:0000313" key="13">
    <source>
        <dbReference type="EMBL" id="CAE0256537.1"/>
    </source>
</evidence>
<keyword evidence="9 10" id="KW-0012">Acyltransferase</keyword>
<feature type="compositionally biased region" description="Basic and acidic residues" evidence="11">
    <location>
        <begin position="12"/>
        <end position="33"/>
    </location>
</feature>
<dbReference type="EMBL" id="HBIB01028872">
    <property type="protein sequence ID" value="CAE0256538.1"/>
    <property type="molecule type" value="Transcribed_RNA"/>
</dbReference>
<comment type="domain">
    <text evidence="10">The DHHC domain is required for palmitoyltransferase activity.</text>
</comment>
<keyword evidence="7" id="KW-0564">Palmitate</keyword>
<dbReference type="GO" id="GO:0019706">
    <property type="term" value="F:protein-cysteine S-palmitoyltransferase activity"/>
    <property type="evidence" value="ECO:0007669"/>
    <property type="project" value="UniProtKB-EC"/>
</dbReference>
<dbReference type="InterPro" id="IPR001594">
    <property type="entry name" value="Palmitoyltrfase_DHHC"/>
</dbReference>
<organism evidence="14">
    <name type="scientific">Palpitomonas bilix</name>
    <dbReference type="NCBI Taxonomy" id="652834"/>
    <lineage>
        <taxon>Eukaryota</taxon>
        <taxon>Eukaryota incertae sedis</taxon>
    </lineage>
</organism>
<evidence type="ECO:0000256" key="9">
    <source>
        <dbReference type="ARBA" id="ARBA00023315"/>
    </source>
</evidence>
<dbReference type="GO" id="GO:0005783">
    <property type="term" value="C:endoplasmic reticulum"/>
    <property type="evidence" value="ECO:0007669"/>
    <property type="project" value="TreeGrafter"/>
</dbReference>
<dbReference type="PANTHER" id="PTHR22883">
    <property type="entry name" value="ZINC FINGER DHHC DOMAIN CONTAINING PROTEIN"/>
    <property type="match status" value="1"/>
</dbReference>
<evidence type="ECO:0000256" key="2">
    <source>
        <dbReference type="ARBA" id="ARBA00008574"/>
    </source>
</evidence>
<dbReference type="EMBL" id="HBIB01028871">
    <property type="protein sequence ID" value="CAE0256537.1"/>
    <property type="molecule type" value="Transcribed_RNA"/>
</dbReference>
<evidence type="ECO:0000256" key="3">
    <source>
        <dbReference type="ARBA" id="ARBA00022679"/>
    </source>
</evidence>
<dbReference type="Pfam" id="PF01529">
    <property type="entry name" value="DHHC"/>
    <property type="match status" value="1"/>
</dbReference>
<protein>
    <recommendedName>
        <fullName evidence="10">Palmitoyltransferase</fullName>
        <ecNumber evidence="10">2.3.1.225</ecNumber>
    </recommendedName>
</protein>
<keyword evidence="3 10" id="KW-0808">Transferase</keyword>
<name>A0A7S3DG08_9EUKA</name>
<dbReference type="InterPro" id="IPR039859">
    <property type="entry name" value="PFA4/ZDH16/20/ERF2-like"/>
</dbReference>
<accession>A0A7S3DG08</accession>
<evidence type="ECO:0000256" key="5">
    <source>
        <dbReference type="ARBA" id="ARBA00022989"/>
    </source>
</evidence>
<feature type="compositionally biased region" description="Basic and acidic residues" evidence="11">
    <location>
        <begin position="135"/>
        <end position="147"/>
    </location>
</feature>
<feature type="transmembrane region" description="Helical" evidence="10">
    <location>
        <begin position="297"/>
        <end position="324"/>
    </location>
</feature>
<evidence type="ECO:0000259" key="12">
    <source>
        <dbReference type="Pfam" id="PF01529"/>
    </source>
</evidence>
<dbReference type="GO" id="GO:0005794">
    <property type="term" value="C:Golgi apparatus"/>
    <property type="evidence" value="ECO:0007669"/>
    <property type="project" value="TreeGrafter"/>
</dbReference>
<dbReference type="GO" id="GO:0006612">
    <property type="term" value="P:protein targeting to membrane"/>
    <property type="evidence" value="ECO:0007669"/>
    <property type="project" value="TreeGrafter"/>
</dbReference>
<sequence>MMAASGTLRRQQLLEKQKARIRRQKEEKRRREEGEGEGGEVEMSPAWTEPSQAESSMQPAKVGSGKKGGWKTKRRGEGRGGRGGKRRYEKEYSGLLDTFDSSTDSEEGGEEYYSKGWSGGGEGRAQVRGESSGSSEKREEREGRRGEVGGGDEEMGLGHFDAFPFSAKGGEEGEEKASSGGVSHVHPSMERAGQREGLLAGGGVDGAEQEVMMRRKCRLCKIWQPIRCKHCYDCDRCVRKFDHHCFWIGNCVGERNHAIFWWYLFFQTWVGLWTIGLLFASYEKEIFWSDWFSTNGGIFACTIIIIGGTAIPGGLFFFHTYLMVTNASSWEILRRDRIYYTKHLPENIFPFSRGLKGNLRFFCSPKRLKEEEAEEWEYPSPPYSIDQQCLILENEYYSCC</sequence>
<comment type="similarity">
    <text evidence="2 10">Belongs to the DHHC palmitoyltransferase family.</text>
</comment>
<reference evidence="14" key="1">
    <citation type="submission" date="2021-01" db="EMBL/GenBank/DDBJ databases">
        <authorList>
            <person name="Corre E."/>
            <person name="Pelletier E."/>
            <person name="Niang G."/>
            <person name="Scheremetjew M."/>
            <person name="Finn R."/>
            <person name="Kale V."/>
            <person name="Holt S."/>
            <person name="Cochrane G."/>
            <person name="Meng A."/>
            <person name="Brown T."/>
            <person name="Cohen L."/>
        </authorList>
    </citation>
    <scope>NUCLEOTIDE SEQUENCE</scope>
    <source>
        <strain evidence="14">NIES-2562</strain>
    </source>
</reference>
<evidence type="ECO:0000256" key="4">
    <source>
        <dbReference type="ARBA" id="ARBA00022692"/>
    </source>
</evidence>
<keyword evidence="8" id="KW-0449">Lipoprotein</keyword>
<feature type="compositionally biased region" description="Polar residues" evidence="11">
    <location>
        <begin position="49"/>
        <end position="58"/>
    </location>
</feature>
<evidence type="ECO:0000256" key="8">
    <source>
        <dbReference type="ARBA" id="ARBA00023288"/>
    </source>
</evidence>
<dbReference type="EC" id="2.3.1.225" evidence="10"/>
<feature type="transmembrane region" description="Helical" evidence="10">
    <location>
        <begin position="260"/>
        <end position="282"/>
    </location>
</feature>
<gene>
    <name evidence="13" type="ORF">PBIL07802_LOCUS18792</name>
    <name evidence="14" type="ORF">PBIL07802_LOCUS18793</name>
</gene>
<evidence type="ECO:0000256" key="10">
    <source>
        <dbReference type="RuleBase" id="RU079119"/>
    </source>
</evidence>
<dbReference type="AlphaFoldDB" id="A0A7S3DG08"/>
<keyword evidence="4 10" id="KW-0812">Transmembrane</keyword>
<evidence type="ECO:0000256" key="7">
    <source>
        <dbReference type="ARBA" id="ARBA00023139"/>
    </source>
</evidence>
<comment type="catalytic activity">
    <reaction evidence="10">
        <text>L-cysteinyl-[protein] + hexadecanoyl-CoA = S-hexadecanoyl-L-cysteinyl-[protein] + CoA</text>
        <dbReference type="Rhea" id="RHEA:36683"/>
        <dbReference type="Rhea" id="RHEA-COMP:10131"/>
        <dbReference type="Rhea" id="RHEA-COMP:11032"/>
        <dbReference type="ChEBI" id="CHEBI:29950"/>
        <dbReference type="ChEBI" id="CHEBI:57287"/>
        <dbReference type="ChEBI" id="CHEBI:57379"/>
        <dbReference type="ChEBI" id="CHEBI:74151"/>
        <dbReference type="EC" id="2.3.1.225"/>
    </reaction>
</comment>
<dbReference type="PROSITE" id="PS50216">
    <property type="entry name" value="DHHC"/>
    <property type="match status" value="1"/>
</dbReference>
<comment type="subcellular location">
    <subcellularLocation>
        <location evidence="1">Endomembrane system</location>
        <topology evidence="1">Multi-pass membrane protein</topology>
    </subcellularLocation>
</comment>
<proteinExistence type="inferred from homology"/>
<feature type="region of interest" description="Disordered" evidence="11">
    <location>
        <begin position="1"/>
        <end position="187"/>
    </location>
</feature>